<dbReference type="Proteomes" id="UP001187682">
    <property type="component" value="Unassembled WGS sequence"/>
</dbReference>
<organism evidence="3 4">
    <name type="scientific">Cephalotrichum gorgonifer</name>
    <dbReference type="NCBI Taxonomy" id="2041049"/>
    <lineage>
        <taxon>Eukaryota</taxon>
        <taxon>Fungi</taxon>
        <taxon>Dikarya</taxon>
        <taxon>Ascomycota</taxon>
        <taxon>Pezizomycotina</taxon>
        <taxon>Sordariomycetes</taxon>
        <taxon>Hypocreomycetidae</taxon>
        <taxon>Microascales</taxon>
        <taxon>Microascaceae</taxon>
        <taxon>Cephalotrichum</taxon>
    </lineage>
</organism>
<name>A0AAE8N4Q0_9PEZI</name>
<dbReference type="InterPro" id="IPR052935">
    <property type="entry name" value="Mg2+_PAP"/>
</dbReference>
<feature type="domain" description="Phosphatidate phosphatase APP1 catalytic" evidence="2">
    <location>
        <begin position="208"/>
        <end position="361"/>
    </location>
</feature>
<evidence type="ECO:0000256" key="1">
    <source>
        <dbReference type="SAM" id="MobiDB-lite"/>
    </source>
</evidence>
<dbReference type="AlphaFoldDB" id="A0AAE8N4Q0"/>
<sequence>MSASRSDSWAAKTSAGDMQLRTRKKRGFEKTEAALPLTKPSTSLAMKAVDVVGLLSYFGKRNPLPRPVRAGDVVWMLDNVAYKSGSGDSWQAEFVSAVFEGEPKCAVVDVVQVIARLISLADDAQELATIEERLMPFLWDVRAGRRFTAVHADKKFVLGPTDSKGISSDIVRLPPSAPGSITRTSATVPAGVHGLLQSWTYFAEPEGWSVVSDIDDTIKVTLTGDPIGILHSTFVSKPTPIQGMPELYAALKAMLPHDTPWFYVSASPYNLYPFLRDFRNAYYPPGAIMLRETSWRTIGGLLSALTRGTGEYKVERFTKIHSWFPKRKMIFIGDSTQSDPESYGELCRLFPGWVKCILIRKVLDIAAVGIEEKNEPERFEVAFKGIPRDIWHVFEKPEECNEILRDLIQHDR</sequence>
<evidence type="ECO:0000259" key="2">
    <source>
        <dbReference type="Pfam" id="PF09949"/>
    </source>
</evidence>
<evidence type="ECO:0000313" key="4">
    <source>
        <dbReference type="Proteomes" id="UP001187682"/>
    </source>
</evidence>
<dbReference type="EMBL" id="ONZQ02000012">
    <property type="protein sequence ID" value="SPO05108.1"/>
    <property type="molecule type" value="Genomic_DNA"/>
</dbReference>
<dbReference type="GO" id="GO:0030479">
    <property type="term" value="C:actin cortical patch"/>
    <property type="evidence" value="ECO:0007669"/>
    <property type="project" value="TreeGrafter"/>
</dbReference>
<protein>
    <submittedName>
        <fullName evidence="3">Related to actin cytoskeleton organization and biogenesis</fullName>
    </submittedName>
</protein>
<dbReference type="InterPro" id="IPR019236">
    <property type="entry name" value="APP1_cat"/>
</dbReference>
<comment type="caution">
    <text evidence="3">The sequence shown here is derived from an EMBL/GenBank/DDBJ whole genome shotgun (WGS) entry which is preliminary data.</text>
</comment>
<dbReference type="PANTHER" id="PTHR28208:SF1">
    <property type="entry name" value="FILAMENT ORGANIZATION PROTEIN APP1-LIKE, PUTATIVE (AFU_ORTHOLOGUE AFUA_1G06650)-RELATED"/>
    <property type="match status" value="1"/>
</dbReference>
<dbReference type="Pfam" id="PF09949">
    <property type="entry name" value="APP1_cat"/>
    <property type="match status" value="1"/>
</dbReference>
<reference evidence="3" key="1">
    <citation type="submission" date="2018-03" db="EMBL/GenBank/DDBJ databases">
        <authorList>
            <person name="Guldener U."/>
        </authorList>
    </citation>
    <scope>NUCLEOTIDE SEQUENCE</scope>
</reference>
<feature type="region of interest" description="Disordered" evidence="1">
    <location>
        <begin position="1"/>
        <end position="23"/>
    </location>
</feature>
<dbReference type="GO" id="GO:0008195">
    <property type="term" value="F:phosphatidate phosphatase activity"/>
    <property type="evidence" value="ECO:0007669"/>
    <property type="project" value="InterPro"/>
</dbReference>
<keyword evidence="4" id="KW-1185">Reference proteome</keyword>
<dbReference type="PANTHER" id="PTHR28208">
    <property type="entry name" value="PHOSPHATIDATE PHOSPHATASE APP1"/>
    <property type="match status" value="1"/>
</dbReference>
<proteinExistence type="predicted"/>
<accession>A0AAE8N4Q0</accession>
<evidence type="ECO:0000313" key="3">
    <source>
        <dbReference type="EMBL" id="SPO05108.1"/>
    </source>
</evidence>
<gene>
    <name evidence="3" type="ORF">DNG_07793</name>
</gene>